<keyword evidence="11" id="KW-1185">Reference proteome</keyword>
<protein>
    <submittedName>
        <fullName evidence="10">DUF2029 domain-containing protein</fullName>
    </submittedName>
</protein>
<feature type="transmembrane region" description="Helical" evidence="9">
    <location>
        <begin position="429"/>
        <end position="448"/>
    </location>
</feature>
<comment type="subcellular location">
    <subcellularLocation>
        <location evidence="1">Cell membrane</location>
        <topology evidence="1">Multi-pass membrane protein</topology>
    </subcellularLocation>
</comment>
<reference evidence="10 11" key="1">
    <citation type="submission" date="2022-04" db="EMBL/GenBank/DDBJ databases">
        <title>Genome diversity in the genus Frankia.</title>
        <authorList>
            <person name="Carlos-Shanley C."/>
            <person name="Hahn D."/>
        </authorList>
    </citation>
    <scope>NUCLEOTIDE SEQUENCE [LARGE SCALE GENOMIC DNA]</scope>
    <source>
        <strain evidence="10 11">Ag45/Mut15</strain>
    </source>
</reference>
<dbReference type="RefSeq" id="WP_248823082.1">
    <property type="nucleotide sequence ID" value="NZ_JALKFT010000001.1"/>
</dbReference>
<evidence type="ECO:0000256" key="6">
    <source>
        <dbReference type="ARBA" id="ARBA00023136"/>
    </source>
</evidence>
<keyword evidence="3" id="KW-0808">Transferase</keyword>
<keyword evidence="4 9" id="KW-0812">Transmembrane</keyword>
<name>A0ABT0JSB8_9ACTN</name>
<comment type="similarity">
    <text evidence="7">Belongs to the glycosyltransferase 87 family.</text>
</comment>
<feature type="transmembrane region" description="Helical" evidence="9">
    <location>
        <begin position="131"/>
        <end position="153"/>
    </location>
</feature>
<feature type="compositionally biased region" description="Pro residues" evidence="8">
    <location>
        <begin position="12"/>
        <end position="21"/>
    </location>
</feature>
<proteinExistence type="inferred from homology"/>
<organism evidence="10 11">
    <name type="scientific">Frankia umida</name>
    <dbReference type="NCBI Taxonomy" id="573489"/>
    <lineage>
        <taxon>Bacteria</taxon>
        <taxon>Bacillati</taxon>
        <taxon>Actinomycetota</taxon>
        <taxon>Actinomycetes</taxon>
        <taxon>Frankiales</taxon>
        <taxon>Frankiaceae</taxon>
        <taxon>Frankia</taxon>
    </lineage>
</organism>
<feature type="transmembrane region" description="Helical" evidence="9">
    <location>
        <begin position="391"/>
        <end position="409"/>
    </location>
</feature>
<evidence type="ECO:0000256" key="9">
    <source>
        <dbReference type="SAM" id="Phobius"/>
    </source>
</evidence>
<accession>A0ABT0JSB8</accession>
<evidence type="ECO:0000256" key="7">
    <source>
        <dbReference type="ARBA" id="ARBA00024033"/>
    </source>
</evidence>
<dbReference type="InterPro" id="IPR018584">
    <property type="entry name" value="GT87"/>
</dbReference>
<sequence length="503" mass="52048">MRARRSAFLPGPRRPPPPPPSATAAPSAGGTSASTASTGPGRTAPGCPRAGAGRLVAAWLVTRALLTVLVLTGQTFGAQQNVRGDLRIYADWASTLGHGGGLPVGDERWQYPPAAAVVFVLPELAHTLSALSYRVAFVGLALLVDAAVTVALARRGRDAAWFWTLGLTALGPVALARFDLLPAAAALAAVLAVARGRPGRAGFAIGVGAACKVWPVLMLVALPRPMSWAPLRRLLGGLVGAVVMFGAVLVATGWWRDAFGFVGAQQARGLQVESVAATPFVLVHMAGGPGPRYSYGSLQFDGPWARAVATACSLTEVVVIVAAALWWWLRAVPPTEWPFAPRRPSASGLTEAGLSEAGSAGARAVAEVLASRALALVLVVVVTARVLSPQYLVWLLALAAAVIAVRPAGGPGGLGEGAGSRPVRAAARRGGRVAVGLLAVAAVSQLIYPWRYNDVVQGRIVLSVLLVLRNLGMVIVCWWALRAVAGPPPSRRGRPPARPMPPP</sequence>
<keyword evidence="2" id="KW-1003">Cell membrane</keyword>
<evidence type="ECO:0000313" key="11">
    <source>
        <dbReference type="Proteomes" id="UP001201873"/>
    </source>
</evidence>
<keyword evidence="6 9" id="KW-0472">Membrane</keyword>
<keyword evidence="5 9" id="KW-1133">Transmembrane helix</keyword>
<comment type="caution">
    <text evidence="10">The sequence shown here is derived from an EMBL/GenBank/DDBJ whole genome shotgun (WGS) entry which is preliminary data.</text>
</comment>
<feature type="transmembrane region" description="Helical" evidence="9">
    <location>
        <begin position="160"/>
        <end position="181"/>
    </location>
</feature>
<evidence type="ECO:0000256" key="5">
    <source>
        <dbReference type="ARBA" id="ARBA00022989"/>
    </source>
</evidence>
<gene>
    <name evidence="10" type="ORF">MXD59_01275</name>
</gene>
<evidence type="ECO:0000256" key="3">
    <source>
        <dbReference type="ARBA" id="ARBA00022679"/>
    </source>
</evidence>
<feature type="transmembrane region" description="Helical" evidence="9">
    <location>
        <begin position="307"/>
        <end position="329"/>
    </location>
</feature>
<evidence type="ECO:0000256" key="1">
    <source>
        <dbReference type="ARBA" id="ARBA00004651"/>
    </source>
</evidence>
<feature type="region of interest" description="Disordered" evidence="8">
    <location>
        <begin position="1"/>
        <end position="46"/>
    </location>
</feature>
<dbReference type="Pfam" id="PF09594">
    <property type="entry name" value="GT87"/>
    <property type="match status" value="1"/>
</dbReference>
<dbReference type="EMBL" id="JALKFT010000001">
    <property type="protein sequence ID" value="MCK9874426.1"/>
    <property type="molecule type" value="Genomic_DNA"/>
</dbReference>
<evidence type="ECO:0000256" key="4">
    <source>
        <dbReference type="ARBA" id="ARBA00022692"/>
    </source>
</evidence>
<dbReference type="Proteomes" id="UP001201873">
    <property type="component" value="Unassembled WGS sequence"/>
</dbReference>
<feature type="transmembrane region" description="Helical" evidence="9">
    <location>
        <begin position="201"/>
        <end position="222"/>
    </location>
</feature>
<feature type="transmembrane region" description="Helical" evidence="9">
    <location>
        <begin position="460"/>
        <end position="481"/>
    </location>
</feature>
<evidence type="ECO:0000313" key="10">
    <source>
        <dbReference type="EMBL" id="MCK9874426.1"/>
    </source>
</evidence>
<feature type="transmembrane region" description="Helical" evidence="9">
    <location>
        <begin position="55"/>
        <end position="76"/>
    </location>
</feature>
<evidence type="ECO:0000256" key="8">
    <source>
        <dbReference type="SAM" id="MobiDB-lite"/>
    </source>
</evidence>
<feature type="compositionally biased region" description="Low complexity" evidence="8">
    <location>
        <begin position="22"/>
        <end position="44"/>
    </location>
</feature>
<evidence type="ECO:0000256" key="2">
    <source>
        <dbReference type="ARBA" id="ARBA00022475"/>
    </source>
</evidence>
<feature type="transmembrane region" description="Helical" evidence="9">
    <location>
        <begin position="364"/>
        <end position="384"/>
    </location>
</feature>
<feature type="transmembrane region" description="Helical" evidence="9">
    <location>
        <begin position="234"/>
        <end position="255"/>
    </location>
</feature>